<feature type="region of interest" description="Disordered" evidence="1">
    <location>
        <begin position="267"/>
        <end position="293"/>
    </location>
</feature>
<dbReference type="Proteomes" id="UP000053424">
    <property type="component" value="Unassembled WGS sequence"/>
</dbReference>
<accession>A0A0C3BRN8</accession>
<feature type="compositionally biased region" description="Polar residues" evidence="1">
    <location>
        <begin position="48"/>
        <end position="63"/>
    </location>
</feature>
<reference evidence="2 3" key="1">
    <citation type="submission" date="2014-04" db="EMBL/GenBank/DDBJ databases">
        <authorList>
            <consortium name="DOE Joint Genome Institute"/>
            <person name="Kuo A."/>
            <person name="Gay G."/>
            <person name="Dore J."/>
            <person name="Kohler A."/>
            <person name="Nagy L.G."/>
            <person name="Floudas D."/>
            <person name="Copeland A."/>
            <person name="Barry K.W."/>
            <person name="Cichocki N."/>
            <person name="Veneault-Fourrey C."/>
            <person name="LaButti K."/>
            <person name="Lindquist E.A."/>
            <person name="Lipzen A."/>
            <person name="Lundell T."/>
            <person name="Morin E."/>
            <person name="Murat C."/>
            <person name="Sun H."/>
            <person name="Tunlid A."/>
            <person name="Henrissat B."/>
            <person name="Grigoriev I.V."/>
            <person name="Hibbett D.S."/>
            <person name="Martin F."/>
            <person name="Nordberg H.P."/>
            <person name="Cantor M.N."/>
            <person name="Hua S.X."/>
        </authorList>
    </citation>
    <scope>NUCLEOTIDE SEQUENCE [LARGE SCALE GENOMIC DNA]</scope>
    <source>
        <strain evidence="3">h7</strain>
    </source>
</reference>
<dbReference type="HOGENOM" id="CLU_721714_0_0_1"/>
<dbReference type="EMBL" id="KN831786">
    <property type="protein sequence ID" value="KIM39360.1"/>
    <property type="molecule type" value="Genomic_DNA"/>
</dbReference>
<feature type="region of interest" description="Disordered" evidence="1">
    <location>
        <begin position="192"/>
        <end position="214"/>
    </location>
</feature>
<dbReference type="OrthoDB" id="3061653at2759"/>
<reference evidence="3" key="2">
    <citation type="submission" date="2015-01" db="EMBL/GenBank/DDBJ databases">
        <title>Evolutionary Origins and Diversification of the Mycorrhizal Mutualists.</title>
        <authorList>
            <consortium name="DOE Joint Genome Institute"/>
            <consortium name="Mycorrhizal Genomics Consortium"/>
            <person name="Kohler A."/>
            <person name="Kuo A."/>
            <person name="Nagy L.G."/>
            <person name="Floudas D."/>
            <person name="Copeland A."/>
            <person name="Barry K.W."/>
            <person name="Cichocki N."/>
            <person name="Veneault-Fourrey C."/>
            <person name="LaButti K."/>
            <person name="Lindquist E.A."/>
            <person name="Lipzen A."/>
            <person name="Lundell T."/>
            <person name="Morin E."/>
            <person name="Murat C."/>
            <person name="Riley R."/>
            <person name="Ohm R."/>
            <person name="Sun H."/>
            <person name="Tunlid A."/>
            <person name="Henrissat B."/>
            <person name="Grigoriev I.V."/>
            <person name="Hibbett D.S."/>
            <person name="Martin F."/>
        </authorList>
    </citation>
    <scope>NUCLEOTIDE SEQUENCE [LARGE SCALE GENOMIC DNA]</scope>
    <source>
        <strain evidence="3">h7</strain>
    </source>
</reference>
<evidence type="ECO:0000313" key="2">
    <source>
        <dbReference type="EMBL" id="KIM39360.1"/>
    </source>
</evidence>
<proteinExistence type="predicted"/>
<evidence type="ECO:0000313" key="3">
    <source>
        <dbReference type="Proteomes" id="UP000053424"/>
    </source>
</evidence>
<name>A0A0C3BRN8_HEBCY</name>
<keyword evidence="3" id="KW-1185">Reference proteome</keyword>
<feature type="region of interest" description="Disordered" evidence="1">
    <location>
        <begin position="18"/>
        <end position="164"/>
    </location>
</feature>
<sequence>MFMANDIPGLQEAIRCFPNKPGEPSSGIYGHSEPFSSFHDMNSHDALASQSPRADSITTSLVNSPTPSSSEEPPPFPQPYLFAGLDSSTLPSPSSLNDVPAHNSIETLTPTRPSAARTPRSPLEARNTSTFKNHQTPYQSSPSSQGHPIPGIPDADTSGTFEIENHGPYQNQALIDTPITFAPPTFHHSFSKQIAKPASKSNVPKCNNKSSPAQVPDRVLKKSKMSKDGLQLKIGERHESGTFWRFTFLRSGPGPRREYVCDNPQSPDCRHSTNQSGDMARHQQGGTHLLPGSSKSTCRLCGEELKGAREDAMKRHQGSTKCKKKRAAFLSGMNAQYTTQVGEKRGWADMVGDDEIGEDEHPAKVSSLFIFSGLVVRYDINII</sequence>
<evidence type="ECO:0000256" key="1">
    <source>
        <dbReference type="SAM" id="MobiDB-lite"/>
    </source>
</evidence>
<dbReference type="AlphaFoldDB" id="A0A0C3BRN8"/>
<protein>
    <submittedName>
        <fullName evidence="2">Uncharacterized protein</fullName>
    </submittedName>
</protein>
<feature type="compositionally biased region" description="Low complexity" evidence="1">
    <location>
        <begin position="87"/>
        <end position="96"/>
    </location>
</feature>
<organism evidence="2 3">
    <name type="scientific">Hebeloma cylindrosporum</name>
    <dbReference type="NCBI Taxonomy" id="76867"/>
    <lineage>
        <taxon>Eukaryota</taxon>
        <taxon>Fungi</taxon>
        <taxon>Dikarya</taxon>
        <taxon>Basidiomycota</taxon>
        <taxon>Agaricomycotina</taxon>
        <taxon>Agaricomycetes</taxon>
        <taxon>Agaricomycetidae</taxon>
        <taxon>Agaricales</taxon>
        <taxon>Agaricineae</taxon>
        <taxon>Hymenogastraceae</taxon>
        <taxon>Hebeloma</taxon>
    </lineage>
</organism>
<feature type="compositionally biased region" description="Polar residues" evidence="1">
    <location>
        <begin position="199"/>
        <end position="213"/>
    </location>
</feature>
<gene>
    <name evidence="2" type="ORF">M413DRAFT_415997</name>
</gene>
<feature type="compositionally biased region" description="Polar residues" evidence="1">
    <location>
        <begin position="126"/>
        <end position="146"/>
    </location>
</feature>